<dbReference type="Proteomes" id="UP000789572">
    <property type="component" value="Unassembled WGS sequence"/>
</dbReference>
<name>A0A9N8W0M5_9GLOM</name>
<comment type="caution">
    <text evidence="1">The sequence shown here is derived from an EMBL/GenBank/DDBJ whole genome shotgun (WGS) entry which is preliminary data.</text>
</comment>
<proteinExistence type="predicted"/>
<keyword evidence="2" id="KW-1185">Reference proteome</keyword>
<evidence type="ECO:0000313" key="1">
    <source>
        <dbReference type="EMBL" id="CAG8472949.1"/>
    </source>
</evidence>
<evidence type="ECO:0000313" key="2">
    <source>
        <dbReference type="Proteomes" id="UP000789572"/>
    </source>
</evidence>
<protein>
    <submittedName>
        <fullName evidence="1">5665_t:CDS:1</fullName>
    </submittedName>
</protein>
<gene>
    <name evidence="1" type="ORF">POCULU_LOCUS1134</name>
</gene>
<reference evidence="1" key="1">
    <citation type="submission" date="2021-06" db="EMBL/GenBank/DDBJ databases">
        <authorList>
            <person name="Kallberg Y."/>
            <person name="Tangrot J."/>
            <person name="Rosling A."/>
        </authorList>
    </citation>
    <scope>NUCLEOTIDE SEQUENCE</scope>
    <source>
        <strain evidence="1">IA702</strain>
    </source>
</reference>
<dbReference type="OrthoDB" id="2355951at2759"/>
<dbReference type="AlphaFoldDB" id="A0A9N8W0M5"/>
<dbReference type="EMBL" id="CAJVPJ010000077">
    <property type="protein sequence ID" value="CAG8472949.1"/>
    <property type="molecule type" value="Genomic_DNA"/>
</dbReference>
<sequence length="384" mass="44347">MAQNKILTVSAQVALGIRCLLVPNSTSPTHGDTLFDVAFEGVYSLCDIEVAKEVEQINNEQIKNNMREMKRKLKGKSSPLAIEIYNYLDKVEVDNLGWWDPFASQVISDDSDLVLNLPRNVYHNFMEPLRRMKIKAPFSIKEIRYAFVEGFDKDKPEILQPKWHHNCTWRETNEELAVITTGILESLNIIWRNPAFEAQYAKTQSEGTYVTDVIIPLFHMALKKLPIKNNAFISTKASADRKGGGKQGKRPDIMFIEEHRVCPEQKKDNDNVKLWREMNDGLYWVYSGCRPDKNEFSIIGIQIVGDTLHFNNIIKDMEDIHRLYHLFSVKIPIRPTGREEVFQFIEALLNLRNITITNMSLLYHSSEARSQRLRKRSSTISSDN</sequence>
<accession>A0A9N8W0M5</accession>
<organism evidence="1 2">
    <name type="scientific">Paraglomus occultum</name>
    <dbReference type="NCBI Taxonomy" id="144539"/>
    <lineage>
        <taxon>Eukaryota</taxon>
        <taxon>Fungi</taxon>
        <taxon>Fungi incertae sedis</taxon>
        <taxon>Mucoromycota</taxon>
        <taxon>Glomeromycotina</taxon>
        <taxon>Glomeromycetes</taxon>
        <taxon>Paraglomerales</taxon>
        <taxon>Paraglomeraceae</taxon>
        <taxon>Paraglomus</taxon>
    </lineage>
</organism>